<dbReference type="EMBL" id="CP008947">
    <property type="protein sequence ID" value="AII08495.1"/>
    <property type="molecule type" value="Genomic_DNA"/>
</dbReference>
<evidence type="ECO:0000259" key="4">
    <source>
        <dbReference type="Pfam" id="PF11887"/>
    </source>
</evidence>
<dbReference type="InterPro" id="IPR005693">
    <property type="entry name" value="Mce"/>
</dbReference>
<dbReference type="Pfam" id="PF02470">
    <property type="entry name" value="MlaD"/>
    <property type="match status" value="1"/>
</dbReference>
<dbReference type="PANTHER" id="PTHR33371:SF4">
    <property type="entry name" value="INTERMEMBRANE PHOSPHOLIPID TRANSPORT SYSTEM BINDING PROTEIN MLAD"/>
    <property type="match status" value="1"/>
</dbReference>
<gene>
    <name evidence="5" type="ORF">EP51_29310</name>
</gene>
<keyword evidence="2" id="KW-1133">Transmembrane helix</keyword>
<evidence type="ECO:0000313" key="5">
    <source>
        <dbReference type="EMBL" id="AII08495.1"/>
    </source>
</evidence>
<organism evidence="5 6">
    <name type="scientific">Rhodococcus opacus</name>
    <name type="common">Nocardia opaca</name>
    <dbReference type="NCBI Taxonomy" id="37919"/>
    <lineage>
        <taxon>Bacteria</taxon>
        <taxon>Bacillati</taxon>
        <taxon>Actinomycetota</taxon>
        <taxon>Actinomycetes</taxon>
        <taxon>Mycobacteriales</taxon>
        <taxon>Nocardiaceae</taxon>
        <taxon>Rhodococcus</taxon>
    </lineage>
</organism>
<dbReference type="eggNOG" id="COG1463">
    <property type="taxonomic scope" value="Bacteria"/>
</dbReference>
<dbReference type="InterPro" id="IPR024516">
    <property type="entry name" value="Mce_C"/>
</dbReference>
<proteinExistence type="predicted"/>
<feature type="region of interest" description="Disordered" evidence="1">
    <location>
        <begin position="364"/>
        <end position="404"/>
    </location>
</feature>
<feature type="domain" description="Mce/MlaD" evidence="3">
    <location>
        <begin position="39"/>
        <end position="112"/>
    </location>
</feature>
<dbReference type="InterPro" id="IPR003399">
    <property type="entry name" value="Mce/MlaD"/>
</dbReference>
<dbReference type="InterPro" id="IPR052336">
    <property type="entry name" value="MlaD_Phospholipid_Transporter"/>
</dbReference>
<evidence type="ECO:0000313" key="6">
    <source>
        <dbReference type="Proteomes" id="UP000028488"/>
    </source>
</evidence>
<keyword evidence="2" id="KW-0812">Transmembrane</keyword>
<dbReference type="PANTHER" id="PTHR33371">
    <property type="entry name" value="INTERMEMBRANE PHOSPHOLIPID TRANSPORT SYSTEM BINDING PROTEIN MLAD-RELATED"/>
    <property type="match status" value="1"/>
</dbReference>
<dbReference type="Pfam" id="PF11887">
    <property type="entry name" value="Mce4_CUP1"/>
    <property type="match status" value="1"/>
</dbReference>
<reference evidence="5 6" key="1">
    <citation type="submission" date="2014-07" db="EMBL/GenBank/DDBJ databases">
        <title>Genome Sequence of Rhodococcus opacus Strain R7, a Biodegrader of Mono- and Polycyclic Aromatic Hydrocarbons.</title>
        <authorList>
            <person name="Di Gennaro P."/>
            <person name="Zampolli J."/>
            <person name="Presti I."/>
            <person name="Cappelletti M."/>
            <person name="D'Ursi P."/>
            <person name="Orro A."/>
            <person name="Mezzelani A."/>
            <person name="Milanesi L."/>
        </authorList>
    </citation>
    <scope>NUCLEOTIDE SEQUENCE [LARGE SCALE GENOMIC DNA]</scope>
    <source>
        <strain evidence="5 6">R7</strain>
    </source>
</reference>
<accession>A0A076ER35</accession>
<keyword evidence="2" id="KW-0472">Membrane</keyword>
<evidence type="ECO:0000256" key="1">
    <source>
        <dbReference type="SAM" id="MobiDB-lite"/>
    </source>
</evidence>
<dbReference type="AlphaFoldDB" id="A0A076ER35"/>
<dbReference type="GO" id="GO:0005576">
    <property type="term" value="C:extracellular region"/>
    <property type="evidence" value="ECO:0007669"/>
    <property type="project" value="TreeGrafter"/>
</dbReference>
<feature type="domain" description="Mammalian cell entry C-terminal" evidence="4">
    <location>
        <begin position="119"/>
        <end position="294"/>
    </location>
</feature>
<evidence type="ECO:0000256" key="2">
    <source>
        <dbReference type="SAM" id="Phobius"/>
    </source>
</evidence>
<feature type="transmembrane region" description="Helical" evidence="2">
    <location>
        <begin position="12"/>
        <end position="33"/>
    </location>
</feature>
<name>A0A076ER35_RHOOP</name>
<sequence>MASVREMARELPARLFAVMIAVALVGLLTAAWIENHSVNHVTAYFRNTTGIYVGDRVMILGVEVGRITTIEPDGERVRVEFDYDNEYDVPADAKAAVVAPTLVTGRYIQLAPAYSGGPTLSDGDEIPLDRTAVPVEFDEIKKQVVKLSEDAGRTPEHPDGSLNRFVSSTAHTLDGTGSALHDSLTHLSDAATTLNASGEDLFGTVENLQKFTTALAASDQQIRAFSGELANVSGLLNANRTELDALLSSMLTTFQEVTKFVEDNRGALVENTGQLETISRLLVDRQDTLMSILHAGPTALSDFYNIYDPDANSLTGALAVPEMPDPRSLICALLTTVDAPANECATAAKAFAAPLANAAVQQATSAPVANRTPPAGAPRSPGPSDPVASITQSLQNLILPEGPR</sequence>
<dbReference type="RefSeq" id="WP_128641244.1">
    <property type="nucleotide sequence ID" value="NZ_CP008947.1"/>
</dbReference>
<protein>
    <submittedName>
        <fullName evidence="5">Mammalian cell entry protein</fullName>
    </submittedName>
</protein>
<dbReference type="NCBIfam" id="TIGR00996">
    <property type="entry name" value="Mtu_fam_mce"/>
    <property type="match status" value="1"/>
</dbReference>
<dbReference type="Proteomes" id="UP000028488">
    <property type="component" value="Chromosome"/>
</dbReference>
<evidence type="ECO:0000259" key="3">
    <source>
        <dbReference type="Pfam" id="PF02470"/>
    </source>
</evidence>